<feature type="region of interest" description="Disordered" evidence="1">
    <location>
        <begin position="110"/>
        <end position="130"/>
    </location>
</feature>
<dbReference type="AlphaFoldDB" id="A0A9D4DCN3"/>
<feature type="region of interest" description="Disordered" evidence="1">
    <location>
        <begin position="1"/>
        <end position="26"/>
    </location>
</feature>
<dbReference type="EMBL" id="JAIWYP010000011">
    <property type="protein sequence ID" value="KAH3742264.1"/>
    <property type="molecule type" value="Genomic_DNA"/>
</dbReference>
<evidence type="ECO:0000256" key="1">
    <source>
        <dbReference type="SAM" id="MobiDB-lite"/>
    </source>
</evidence>
<name>A0A9D4DCN3_DREPO</name>
<evidence type="ECO:0000313" key="3">
    <source>
        <dbReference type="Proteomes" id="UP000828390"/>
    </source>
</evidence>
<reference evidence="2" key="2">
    <citation type="submission" date="2020-11" db="EMBL/GenBank/DDBJ databases">
        <authorList>
            <person name="McCartney M.A."/>
            <person name="Auch B."/>
            <person name="Kono T."/>
            <person name="Mallez S."/>
            <person name="Becker A."/>
            <person name="Gohl D.M."/>
            <person name="Silverstein K.A.T."/>
            <person name="Koren S."/>
            <person name="Bechman K.B."/>
            <person name="Herman A."/>
            <person name="Abrahante J.E."/>
            <person name="Garbe J."/>
        </authorList>
    </citation>
    <scope>NUCLEOTIDE SEQUENCE</scope>
    <source>
        <strain evidence="2">Duluth1</strain>
        <tissue evidence="2">Whole animal</tissue>
    </source>
</reference>
<comment type="caution">
    <text evidence="2">The sequence shown here is derived from an EMBL/GenBank/DDBJ whole genome shotgun (WGS) entry which is preliminary data.</text>
</comment>
<sequence length="130" mass="14535">MINLSSDNHLVDGPTDRPTDKPTDRQTDMSKAIYPLFFEGGHKNVKINVHLYNDSGIWSRIIRAASCENGSRPACIDAKSCQELYSVHYKVTQCFGTRLCICSEAGHLEQTNQPTNRPTDRAKTICPPLL</sequence>
<feature type="compositionally biased region" description="Basic and acidic residues" evidence="1">
    <location>
        <begin position="14"/>
        <end position="26"/>
    </location>
</feature>
<reference evidence="2" key="1">
    <citation type="journal article" date="2019" name="bioRxiv">
        <title>The Genome of the Zebra Mussel, Dreissena polymorpha: A Resource for Invasive Species Research.</title>
        <authorList>
            <person name="McCartney M.A."/>
            <person name="Auch B."/>
            <person name="Kono T."/>
            <person name="Mallez S."/>
            <person name="Zhang Y."/>
            <person name="Obille A."/>
            <person name="Becker A."/>
            <person name="Abrahante J.E."/>
            <person name="Garbe J."/>
            <person name="Badalamenti J.P."/>
            <person name="Herman A."/>
            <person name="Mangelson H."/>
            <person name="Liachko I."/>
            <person name="Sullivan S."/>
            <person name="Sone E.D."/>
            <person name="Koren S."/>
            <person name="Silverstein K.A.T."/>
            <person name="Beckman K.B."/>
            <person name="Gohl D.M."/>
        </authorList>
    </citation>
    <scope>NUCLEOTIDE SEQUENCE</scope>
    <source>
        <strain evidence="2">Duluth1</strain>
        <tissue evidence="2">Whole animal</tissue>
    </source>
</reference>
<organism evidence="2 3">
    <name type="scientific">Dreissena polymorpha</name>
    <name type="common">Zebra mussel</name>
    <name type="synonym">Mytilus polymorpha</name>
    <dbReference type="NCBI Taxonomy" id="45954"/>
    <lineage>
        <taxon>Eukaryota</taxon>
        <taxon>Metazoa</taxon>
        <taxon>Spiralia</taxon>
        <taxon>Lophotrochozoa</taxon>
        <taxon>Mollusca</taxon>
        <taxon>Bivalvia</taxon>
        <taxon>Autobranchia</taxon>
        <taxon>Heteroconchia</taxon>
        <taxon>Euheterodonta</taxon>
        <taxon>Imparidentia</taxon>
        <taxon>Neoheterodontei</taxon>
        <taxon>Myida</taxon>
        <taxon>Dreissenoidea</taxon>
        <taxon>Dreissenidae</taxon>
        <taxon>Dreissena</taxon>
    </lineage>
</organism>
<protein>
    <submittedName>
        <fullName evidence="2">Uncharacterized protein</fullName>
    </submittedName>
</protein>
<accession>A0A9D4DCN3</accession>
<dbReference type="Proteomes" id="UP000828390">
    <property type="component" value="Unassembled WGS sequence"/>
</dbReference>
<evidence type="ECO:0000313" key="2">
    <source>
        <dbReference type="EMBL" id="KAH3742264.1"/>
    </source>
</evidence>
<proteinExistence type="predicted"/>
<gene>
    <name evidence="2" type="ORF">DPMN_049001</name>
</gene>
<keyword evidence="3" id="KW-1185">Reference proteome</keyword>